<dbReference type="GO" id="GO:0030295">
    <property type="term" value="F:protein kinase activator activity"/>
    <property type="evidence" value="ECO:0007669"/>
    <property type="project" value="TreeGrafter"/>
</dbReference>
<feature type="domain" description="PAC" evidence="16">
    <location>
        <begin position="116"/>
        <end position="168"/>
    </location>
</feature>
<dbReference type="GO" id="GO:0000155">
    <property type="term" value="F:phosphorelay sensor kinase activity"/>
    <property type="evidence" value="ECO:0007669"/>
    <property type="project" value="InterPro"/>
</dbReference>
<dbReference type="CDD" id="cd00082">
    <property type="entry name" value="HisKA"/>
    <property type="match status" value="1"/>
</dbReference>
<reference evidence="17" key="2">
    <citation type="submission" date="2020-09" db="EMBL/GenBank/DDBJ databases">
        <authorList>
            <person name="Sun Q."/>
            <person name="Kim S."/>
        </authorList>
    </citation>
    <scope>NUCLEOTIDE SEQUENCE</scope>
    <source>
        <strain evidence="17">KCTC 42651</strain>
    </source>
</reference>
<dbReference type="GO" id="GO:0007234">
    <property type="term" value="P:osmosensory signaling via phosphorelay pathway"/>
    <property type="evidence" value="ECO:0007669"/>
    <property type="project" value="TreeGrafter"/>
</dbReference>
<evidence type="ECO:0000256" key="5">
    <source>
        <dbReference type="ARBA" id="ARBA00022679"/>
    </source>
</evidence>
<dbReference type="InterPro" id="IPR000014">
    <property type="entry name" value="PAS"/>
</dbReference>
<evidence type="ECO:0000256" key="10">
    <source>
        <dbReference type="ARBA" id="ARBA00022989"/>
    </source>
</evidence>
<dbReference type="InterPro" id="IPR050351">
    <property type="entry name" value="BphY/WalK/GraS-like"/>
</dbReference>
<name>A0A918XTZ9_9PROT</name>
<dbReference type="InterPro" id="IPR000700">
    <property type="entry name" value="PAS-assoc_C"/>
</dbReference>
<sequence>MTVGIAVGAAVAGLLTGYLLGRRRKTGDGPAAAPLPGVPADTALTILREFLRNATGPVAVKDLNGRFVLTNDKFAEIHGLTPEQLAGTEIAALYPPEKVRFFQEQDRRMLAAGATTQNEVRATRRDGTAMDLLTTRFPIRDDTGAMFAIGTINTDIGALKAVEAELRAHRDNLEAVVAQRTDELRQINAQKDRFFSIVAHDLRGPFNSILGFSAILMERADRADPEKLKLFATHIHESSKTLFDLLNNLLDWSRLQMNAVSFHTTTLSVSAVVAEAIGQCRRDADAKDIAIEAGIEPALEVVADQTALVTVLRNAVVNAVKFSPPGGRIRVGAVATGGRTEIEIADDGIGMDAETLAGLFDLSRRNTRPGTLGESGTGLGLYICRELVERQDGILRIHSTPDAGTVVRIVLPAPAAGPEAAAPARAPAEAQ</sequence>
<dbReference type="InterPro" id="IPR036890">
    <property type="entry name" value="HATPase_C_sf"/>
</dbReference>
<dbReference type="Gene3D" id="3.30.565.10">
    <property type="entry name" value="Histidine kinase-like ATPase, C-terminal domain"/>
    <property type="match status" value="1"/>
</dbReference>
<comment type="catalytic activity">
    <reaction evidence="1">
        <text>ATP + protein L-histidine = ADP + protein N-phospho-L-histidine.</text>
        <dbReference type="EC" id="2.7.13.3"/>
    </reaction>
</comment>
<protein>
    <recommendedName>
        <fullName evidence="3">histidine kinase</fullName>
        <ecNumber evidence="3">2.7.13.3</ecNumber>
    </recommendedName>
</protein>
<keyword evidence="13" id="KW-0175">Coiled coil</keyword>
<dbReference type="SUPFAM" id="SSF47384">
    <property type="entry name" value="Homodimeric domain of signal transducing histidine kinase"/>
    <property type="match status" value="1"/>
</dbReference>
<dbReference type="Pfam" id="PF08448">
    <property type="entry name" value="PAS_4"/>
    <property type="match status" value="1"/>
</dbReference>
<accession>A0A918XTZ9</accession>
<evidence type="ECO:0000256" key="2">
    <source>
        <dbReference type="ARBA" id="ARBA00004141"/>
    </source>
</evidence>
<dbReference type="InterPro" id="IPR013656">
    <property type="entry name" value="PAS_4"/>
</dbReference>
<keyword evidence="4" id="KW-0597">Phosphoprotein</keyword>
<dbReference type="InterPro" id="IPR003661">
    <property type="entry name" value="HisK_dim/P_dom"/>
</dbReference>
<reference evidence="17" key="1">
    <citation type="journal article" date="2014" name="Int. J. Syst. Evol. Microbiol.">
        <title>Complete genome sequence of Corynebacterium casei LMG S-19264T (=DSM 44701T), isolated from a smear-ripened cheese.</title>
        <authorList>
            <consortium name="US DOE Joint Genome Institute (JGI-PGF)"/>
            <person name="Walter F."/>
            <person name="Albersmeier A."/>
            <person name="Kalinowski J."/>
            <person name="Ruckert C."/>
        </authorList>
    </citation>
    <scope>NUCLEOTIDE SEQUENCE</scope>
    <source>
        <strain evidence="17">KCTC 42651</strain>
    </source>
</reference>
<dbReference type="Pfam" id="PF00512">
    <property type="entry name" value="HisKA"/>
    <property type="match status" value="1"/>
</dbReference>
<dbReference type="Proteomes" id="UP000630353">
    <property type="component" value="Unassembled WGS sequence"/>
</dbReference>
<dbReference type="InterPro" id="IPR035965">
    <property type="entry name" value="PAS-like_dom_sf"/>
</dbReference>
<evidence type="ECO:0000256" key="3">
    <source>
        <dbReference type="ARBA" id="ARBA00012438"/>
    </source>
</evidence>
<dbReference type="PRINTS" id="PR00344">
    <property type="entry name" value="BCTRLSENSOR"/>
</dbReference>
<evidence type="ECO:0000256" key="6">
    <source>
        <dbReference type="ARBA" id="ARBA00022692"/>
    </source>
</evidence>
<evidence type="ECO:0000256" key="8">
    <source>
        <dbReference type="ARBA" id="ARBA00022777"/>
    </source>
</evidence>
<dbReference type="AlphaFoldDB" id="A0A918XTZ9"/>
<dbReference type="PANTHER" id="PTHR42878">
    <property type="entry name" value="TWO-COMPONENT HISTIDINE KINASE"/>
    <property type="match status" value="1"/>
</dbReference>
<keyword evidence="12" id="KW-0472">Membrane</keyword>
<keyword evidence="8" id="KW-0418">Kinase</keyword>
<feature type="domain" description="Histidine kinase" evidence="14">
    <location>
        <begin position="197"/>
        <end position="415"/>
    </location>
</feature>
<keyword evidence="5" id="KW-0808">Transferase</keyword>
<evidence type="ECO:0000256" key="9">
    <source>
        <dbReference type="ARBA" id="ARBA00022840"/>
    </source>
</evidence>
<dbReference type="PROSITE" id="PS50113">
    <property type="entry name" value="PAC"/>
    <property type="match status" value="1"/>
</dbReference>
<dbReference type="PANTHER" id="PTHR42878:SF7">
    <property type="entry name" value="SENSOR HISTIDINE KINASE GLRK"/>
    <property type="match status" value="1"/>
</dbReference>
<dbReference type="NCBIfam" id="TIGR00229">
    <property type="entry name" value="sensory_box"/>
    <property type="match status" value="1"/>
</dbReference>
<dbReference type="InterPro" id="IPR003594">
    <property type="entry name" value="HATPase_dom"/>
</dbReference>
<comment type="caution">
    <text evidence="17">The sequence shown here is derived from an EMBL/GenBank/DDBJ whole genome shotgun (WGS) entry which is preliminary data.</text>
</comment>
<evidence type="ECO:0000313" key="17">
    <source>
        <dbReference type="EMBL" id="GHD53289.1"/>
    </source>
</evidence>
<keyword evidence="18" id="KW-1185">Reference proteome</keyword>
<dbReference type="PROSITE" id="PS50109">
    <property type="entry name" value="HIS_KIN"/>
    <property type="match status" value="1"/>
</dbReference>
<evidence type="ECO:0000256" key="11">
    <source>
        <dbReference type="ARBA" id="ARBA00023012"/>
    </source>
</evidence>
<keyword evidence="10" id="KW-1133">Transmembrane helix</keyword>
<keyword evidence="11" id="KW-0902">Two-component regulatory system</keyword>
<evidence type="ECO:0000259" key="16">
    <source>
        <dbReference type="PROSITE" id="PS50113"/>
    </source>
</evidence>
<feature type="coiled-coil region" evidence="13">
    <location>
        <begin position="159"/>
        <end position="190"/>
    </location>
</feature>
<dbReference type="SUPFAM" id="SSF55874">
    <property type="entry name" value="ATPase domain of HSP90 chaperone/DNA topoisomerase II/histidine kinase"/>
    <property type="match status" value="1"/>
</dbReference>
<evidence type="ECO:0000256" key="4">
    <source>
        <dbReference type="ARBA" id="ARBA00022553"/>
    </source>
</evidence>
<dbReference type="SUPFAM" id="SSF55785">
    <property type="entry name" value="PYP-like sensor domain (PAS domain)"/>
    <property type="match status" value="1"/>
</dbReference>
<dbReference type="Gene3D" id="1.10.287.130">
    <property type="match status" value="1"/>
</dbReference>
<evidence type="ECO:0000256" key="7">
    <source>
        <dbReference type="ARBA" id="ARBA00022741"/>
    </source>
</evidence>
<keyword evidence="9" id="KW-0067">ATP-binding</keyword>
<proteinExistence type="predicted"/>
<dbReference type="EC" id="2.7.13.3" evidence="3"/>
<feature type="domain" description="PAS" evidence="15">
    <location>
        <begin position="43"/>
        <end position="113"/>
    </location>
</feature>
<evidence type="ECO:0000256" key="13">
    <source>
        <dbReference type="SAM" id="Coils"/>
    </source>
</evidence>
<evidence type="ECO:0000256" key="1">
    <source>
        <dbReference type="ARBA" id="ARBA00000085"/>
    </source>
</evidence>
<dbReference type="SMART" id="SM00388">
    <property type="entry name" value="HisKA"/>
    <property type="match status" value="1"/>
</dbReference>
<evidence type="ECO:0000259" key="14">
    <source>
        <dbReference type="PROSITE" id="PS50109"/>
    </source>
</evidence>
<evidence type="ECO:0000256" key="12">
    <source>
        <dbReference type="ARBA" id="ARBA00023136"/>
    </source>
</evidence>
<gene>
    <name evidence="17" type="ORF">GCM10017083_29790</name>
</gene>
<dbReference type="InterPro" id="IPR005467">
    <property type="entry name" value="His_kinase_dom"/>
</dbReference>
<dbReference type="GO" id="GO:0000156">
    <property type="term" value="F:phosphorelay response regulator activity"/>
    <property type="evidence" value="ECO:0007669"/>
    <property type="project" value="TreeGrafter"/>
</dbReference>
<comment type="subcellular location">
    <subcellularLocation>
        <location evidence="2">Membrane</location>
        <topology evidence="2">Multi-pass membrane protein</topology>
    </subcellularLocation>
</comment>
<keyword evidence="6" id="KW-0812">Transmembrane</keyword>
<dbReference type="GO" id="GO:0016020">
    <property type="term" value="C:membrane"/>
    <property type="evidence" value="ECO:0007669"/>
    <property type="project" value="UniProtKB-SubCell"/>
</dbReference>
<dbReference type="Gene3D" id="3.30.450.20">
    <property type="entry name" value="PAS domain"/>
    <property type="match status" value="1"/>
</dbReference>
<dbReference type="InterPro" id="IPR004358">
    <property type="entry name" value="Sig_transdc_His_kin-like_C"/>
</dbReference>
<dbReference type="Pfam" id="PF02518">
    <property type="entry name" value="HATPase_c"/>
    <property type="match status" value="1"/>
</dbReference>
<organism evidence="17 18">
    <name type="scientific">Thalassobaculum fulvum</name>
    <dbReference type="NCBI Taxonomy" id="1633335"/>
    <lineage>
        <taxon>Bacteria</taxon>
        <taxon>Pseudomonadati</taxon>
        <taxon>Pseudomonadota</taxon>
        <taxon>Alphaproteobacteria</taxon>
        <taxon>Rhodospirillales</taxon>
        <taxon>Thalassobaculaceae</taxon>
        <taxon>Thalassobaculum</taxon>
    </lineage>
</organism>
<dbReference type="SMART" id="SM00091">
    <property type="entry name" value="PAS"/>
    <property type="match status" value="1"/>
</dbReference>
<evidence type="ECO:0000313" key="18">
    <source>
        <dbReference type="Proteomes" id="UP000630353"/>
    </source>
</evidence>
<keyword evidence="7" id="KW-0547">Nucleotide-binding</keyword>
<dbReference type="InterPro" id="IPR036097">
    <property type="entry name" value="HisK_dim/P_sf"/>
</dbReference>
<dbReference type="SMART" id="SM00387">
    <property type="entry name" value="HATPase_c"/>
    <property type="match status" value="1"/>
</dbReference>
<dbReference type="GO" id="GO:0005524">
    <property type="term" value="F:ATP binding"/>
    <property type="evidence" value="ECO:0007669"/>
    <property type="project" value="UniProtKB-KW"/>
</dbReference>
<evidence type="ECO:0000259" key="15">
    <source>
        <dbReference type="PROSITE" id="PS50112"/>
    </source>
</evidence>
<dbReference type="CDD" id="cd00130">
    <property type="entry name" value="PAS"/>
    <property type="match status" value="1"/>
</dbReference>
<dbReference type="PROSITE" id="PS50112">
    <property type="entry name" value="PAS"/>
    <property type="match status" value="1"/>
</dbReference>
<dbReference type="EMBL" id="BMZS01000006">
    <property type="protein sequence ID" value="GHD53289.1"/>
    <property type="molecule type" value="Genomic_DNA"/>
</dbReference>